<reference evidence="3 4" key="1">
    <citation type="submission" date="2019-03" db="EMBL/GenBank/DDBJ databases">
        <title>Genomic Encyclopedia of Type Strains, Phase IV (KMG-IV): sequencing the most valuable type-strain genomes for metagenomic binning, comparative biology and taxonomic classification.</title>
        <authorList>
            <person name="Goeker M."/>
        </authorList>
    </citation>
    <scope>NUCLEOTIDE SEQUENCE [LARGE SCALE GENOMIC DNA]</scope>
    <source>
        <strain evidence="3 4">DSM 21100</strain>
    </source>
</reference>
<dbReference type="AlphaFoldDB" id="A0A4R3KXR1"/>
<dbReference type="EMBL" id="SMAD01000001">
    <property type="protein sequence ID" value="TCS90201.1"/>
    <property type="molecule type" value="Genomic_DNA"/>
</dbReference>
<keyword evidence="2" id="KW-0812">Transmembrane</keyword>
<organism evidence="3 4">
    <name type="scientific">Anseongella ginsenosidimutans</name>
    <dbReference type="NCBI Taxonomy" id="496056"/>
    <lineage>
        <taxon>Bacteria</taxon>
        <taxon>Pseudomonadati</taxon>
        <taxon>Bacteroidota</taxon>
        <taxon>Sphingobacteriia</taxon>
        <taxon>Sphingobacteriales</taxon>
        <taxon>Sphingobacteriaceae</taxon>
        <taxon>Anseongella</taxon>
    </lineage>
</organism>
<comment type="caution">
    <text evidence="3">The sequence shown here is derived from an EMBL/GenBank/DDBJ whole genome shotgun (WGS) entry which is preliminary data.</text>
</comment>
<dbReference type="OrthoDB" id="1523584at2"/>
<dbReference type="RefSeq" id="WP_132127652.1">
    <property type="nucleotide sequence ID" value="NZ_CP042432.1"/>
</dbReference>
<dbReference type="Proteomes" id="UP000295807">
    <property type="component" value="Unassembled WGS sequence"/>
</dbReference>
<name>A0A4R3KXR1_9SPHI</name>
<sequence length="450" mass="48251">MDKWDQEFESKIRKKLSEGRVDFDETAWERMEQQLAERKGRRRLIPLWWLRAAAAVLLAGLGVWAYTGYFRDAGDKTRDIPSLAGNRPPANGELPPVSGEEQPGTKVLPAAPVEEPGASAEGRAEPGKGPVTAAEQRPAAGEQHPAPEDSRPVAGKTPQLTKELAGADLKPNTGEEMQERERWLAAKRERGLDVKGLSSGLALSAAAAPALAADFSGGHKQSGTASISAAGNGVPESGGTDASGTRLPVSGKKGITFSLGLLAAPDLNGVVNFNEGKLGVNMGLGLGVHFSERLSLHTGVVYSQKPYNARPSDYHTGYSPRDLVNIAANCNVIDIPLNLRYTVYRKGLNSISLNAGLSSYLMLREQYEYEYSSAEPRLYEYHNENQHFMGVGNAGLTLERKISDKMSIGLTPFIKVPLTGIGHGGVRLISAGAAVGLTLDMSKKQNTRNK</sequence>
<evidence type="ECO:0000256" key="1">
    <source>
        <dbReference type="SAM" id="MobiDB-lite"/>
    </source>
</evidence>
<feature type="region of interest" description="Disordered" evidence="1">
    <location>
        <begin position="80"/>
        <end position="157"/>
    </location>
</feature>
<evidence type="ECO:0000313" key="4">
    <source>
        <dbReference type="Proteomes" id="UP000295807"/>
    </source>
</evidence>
<feature type="region of interest" description="Disordered" evidence="1">
    <location>
        <begin position="162"/>
        <end position="181"/>
    </location>
</feature>
<keyword evidence="2" id="KW-0472">Membrane</keyword>
<accession>A0A4R3KXR1</accession>
<keyword evidence="4" id="KW-1185">Reference proteome</keyword>
<proteinExistence type="predicted"/>
<gene>
    <name evidence="3" type="ORF">EDD80_101400</name>
</gene>
<keyword evidence="2" id="KW-1133">Transmembrane helix</keyword>
<evidence type="ECO:0000256" key="2">
    <source>
        <dbReference type="SAM" id="Phobius"/>
    </source>
</evidence>
<protein>
    <submittedName>
        <fullName evidence="3">Outer membrane protein with beta-barrel domain</fullName>
    </submittedName>
</protein>
<evidence type="ECO:0000313" key="3">
    <source>
        <dbReference type="EMBL" id="TCS90201.1"/>
    </source>
</evidence>
<feature type="transmembrane region" description="Helical" evidence="2">
    <location>
        <begin position="48"/>
        <end position="69"/>
    </location>
</feature>
<feature type="compositionally biased region" description="Polar residues" evidence="1">
    <location>
        <begin position="219"/>
        <end position="229"/>
    </location>
</feature>
<feature type="region of interest" description="Disordered" evidence="1">
    <location>
        <begin position="216"/>
        <end position="247"/>
    </location>
</feature>